<keyword evidence="2" id="KW-0813">Transport</keyword>
<evidence type="ECO:0000256" key="7">
    <source>
        <dbReference type="ARBA" id="ARBA00023136"/>
    </source>
</evidence>
<dbReference type="RefSeq" id="WP_072707358.1">
    <property type="nucleotide sequence ID" value="NZ_FRCF01000002.1"/>
</dbReference>
<protein>
    <recommendedName>
        <fullName evidence="9">Phosphotransferase system EIIC domain-containing protein</fullName>
    </recommendedName>
</protein>
<evidence type="ECO:0000256" key="3">
    <source>
        <dbReference type="ARBA" id="ARBA00022475"/>
    </source>
</evidence>
<keyword evidence="11" id="KW-1185">Reference proteome</keyword>
<feature type="transmembrane region" description="Helical" evidence="8">
    <location>
        <begin position="264"/>
        <end position="283"/>
    </location>
</feature>
<keyword evidence="4" id="KW-0762">Sugar transport</keyword>
<keyword evidence="6 8" id="KW-1133">Transmembrane helix</keyword>
<feature type="transmembrane region" description="Helical" evidence="8">
    <location>
        <begin position="233"/>
        <end position="257"/>
    </location>
</feature>
<organism evidence="10 11">
    <name type="scientific">Lacicoccus alkaliphilus DSM 16010</name>
    <dbReference type="NCBI Taxonomy" id="1123231"/>
    <lineage>
        <taxon>Bacteria</taxon>
        <taxon>Bacillati</taxon>
        <taxon>Bacillota</taxon>
        <taxon>Bacilli</taxon>
        <taxon>Bacillales</taxon>
        <taxon>Salinicoccaceae</taxon>
        <taxon>Lacicoccus</taxon>
    </lineage>
</organism>
<reference evidence="10 11" key="1">
    <citation type="submission" date="2016-11" db="EMBL/GenBank/DDBJ databases">
        <authorList>
            <person name="Jaros S."/>
            <person name="Januszkiewicz K."/>
            <person name="Wedrychowicz H."/>
        </authorList>
    </citation>
    <scope>NUCLEOTIDE SEQUENCE [LARGE SCALE GENOMIC DNA]</scope>
    <source>
        <strain evidence="10 11">DSM 16010</strain>
    </source>
</reference>
<dbReference type="Pfam" id="PF13303">
    <property type="entry name" value="PTS_EIIC_2"/>
    <property type="match status" value="1"/>
</dbReference>
<keyword evidence="7 8" id="KW-0472">Membrane</keyword>
<keyword evidence="3" id="KW-1003">Cell membrane</keyword>
<sequence>MRKLLRRWFIDGMSFMALGLFSSLIIGLIMDTMGTYIPYLTFMTDIGAIAMALTGAAIGASISYGLKAPPLVIFSTVVVSYAAYEFGGAAGSFIASIAAVEISRLYSGKTKIDIIISPLLTITAGYLVAQFVGPWIGNFMTNIGEFIVFATEQRPFVMGILVAVVFGLMLTTPLSSAALALMLEISGLAAGAAVIGCCCHMVGFAVQGYRDNGVSGLISLGIGTSMLQVPNIFLNPFIVVPPTLASAIIAPVMTVFFPMENNAAGAGMGTSGFVGQIMAIETMGPSTEVMVLIAVFHIILPALVTYIIYALMRQMNMIKDGDQVIVLNK</sequence>
<dbReference type="GO" id="GO:0005886">
    <property type="term" value="C:plasma membrane"/>
    <property type="evidence" value="ECO:0007669"/>
    <property type="project" value="UniProtKB-SubCell"/>
</dbReference>
<feature type="transmembrane region" description="Helical" evidence="8">
    <location>
        <begin position="36"/>
        <end position="57"/>
    </location>
</feature>
<dbReference type="InterPro" id="IPR003352">
    <property type="entry name" value="PTS_EIIC"/>
</dbReference>
<dbReference type="EMBL" id="FRCF01000002">
    <property type="protein sequence ID" value="SHL42069.1"/>
    <property type="molecule type" value="Genomic_DNA"/>
</dbReference>
<comment type="subcellular location">
    <subcellularLocation>
        <location evidence="1">Cell membrane</location>
        <topology evidence="1">Multi-pass membrane protein</topology>
    </subcellularLocation>
</comment>
<evidence type="ECO:0000313" key="10">
    <source>
        <dbReference type="EMBL" id="SHL42069.1"/>
    </source>
</evidence>
<dbReference type="Proteomes" id="UP000184206">
    <property type="component" value="Unassembled WGS sequence"/>
</dbReference>
<evidence type="ECO:0000256" key="8">
    <source>
        <dbReference type="SAM" id="Phobius"/>
    </source>
</evidence>
<dbReference type="STRING" id="1123231.SAMN02745189_00153"/>
<dbReference type="GO" id="GO:0009401">
    <property type="term" value="P:phosphoenolpyruvate-dependent sugar phosphotransferase system"/>
    <property type="evidence" value="ECO:0007669"/>
    <property type="project" value="InterPro"/>
</dbReference>
<evidence type="ECO:0000256" key="4">
    <source>
        <dbReference type="ARBA" id="ARBA00022597"/>
    </source>
</evidence>
<evidence type="ECO:0000256" key="5">
    <source>
        <dbReference type="ARBA" id="ARBA00022692"/>
    </source>
</evidence>
<feature type="transmembrane region" description="Helical" evidence="8">
    <location>
        <begin position="12"/>
        <end position="30"/>
    </location>
</feature>
<feature type="domain" description="Phosphotransferase system EIIC" evidence="9">
    <location>
        <begin position="12"/>
        <end position="323"/>
    </location>
</feature>
<feature type="transmembrane region" description="Helical" evidence="8">
    <location>
        <begin position="188"/>
        <end position="209"/>
    </location>
</feature>
<name>A0A1M7AHU0_9BACL</name>
<feature type="transmembrane region" description="Helical" evidence="8">
    <location>
        <begin position="114"/>
        <end position="136"/>
    </location>
</feature>
<accession>A0A1M7AHU0</accession>
<evidence type="ECO:0000256" key="6">
    <source>
        <dbReference type="ARBA" id="ARBA00022989"/>
    </source>
</evidence>
<proteinExistence type="predicted"/>
<evidence type="ECO:0000259" key="9">
    <source>
        <dbReference type="Pfam" id="PF13303"/>
    </source>
</evidence>
<gene>
    <name evidence="10" type="ORF">SAMN02745189_00153</name>
</gene>
<feature type="transmembrane region" description="Helical" evidence="8">
    <location>
        <begin position="156"/>
        <end position="181"/>
    </location>
</feature>
<dbReference type="GO" id="GO:0008982">
    <property type="term" value="F:protein-N(PI)-phosphohistidine-sugar phosphotransferase activity"/>
    <property type="evidence" value="ECO:0007669"/>
    <property type="project" value="InterPro"/>
</dbReference>
<keyword evidence="5 8" id="KW-0812">Transmembrane</keyword>
<dbReference type="AlphaFoldDB" id="A0A1M7AHU0"/>
<evidence type="ECO:0000256" key="1">
    <source>
        <dbReference type="ARBA" id="ARBA00004651"/>
    </source>
</evidence>
<evidence type="ECO:0000256" key="2">
    <source>
        <dbReference type="ARBA" id="ARBA00022448"/>
    </source>
</evidence>
<evidence type="ECO:0000313" key="11">
    <source>
        <dbReference type="Proteomes" id="UP000184206"/>
    </source>
</evidence>
<dbReference type="OrthoDB" id="396983at2"/>
<feature type="transmembrane region" description="Helical" evidence="8">
    <location>
        <begin position="289"/>
        <end position="309"/>
    </location>
</feature>